<accession>A0A6A5RAA0</accession>
<proteinExistence type="predicted"/>
<feature type="non-terminal residue" evidence="2">
    <location>
        <position position="1"/>
    </location>
</feature>
<evidence type="ECO:0000313" key="3">
    <source>
        <dbReference type="Proteomes" id="UP000800082"/>
    </source>
</evidence>
<keyword evidence="3" id="KW-1185">Reference proteome</keyword>
<feature type="non-terminal residue" evidence="2">
    <location>
        <position position="215"/>
    </location>
</feature>
<protein>
    <submittedName>
        <fullName evidence="2">Uncharacterized protein</fullName>
    </submittedName>
</protein>
<evidence type="ECO:0000313" key="2">
    <source>
        <dbReference type="EMBL" id="KAF1924230.1"/>
    </source>
</evidence>
<name>A0A6A5RAA0_9PLEO</name>
<feature type="compositionally biased region" description="Low complexity" evidence="1">
    <location>
        <begin position="139"/>
        <end position="149"/>
    </location>
</feature>
<gene>
    <name evidence="2" type="ORF">M421DRAFT_403506</name>
</gene>
<dbReference type="OrthoDB" id="3795305at2759"/>
<feature type="compositionally biased region" description="Polar residues" evidence="1">
    <location>
        <begin position="115"/>
        <end position="126"/>
    </location>
</feature>
<dbReference type="AlphaFoldDB" id="A0A6A5RAA0"/>
<sequence>SALEDAAKQFNGRPWSFPLASELSFAHRLAYNLLNLDYQKLFWSKATVLDSQRDALFRPHSAGWLILNKTSVCKPVLVAHSVLSAIWLLKETLAEDALPADAWAQLVFAAQDLASSPSDDFQQEPPSAQRPCDSPPPSTKRAAASSSARPFKRLRQVAHSPSPATPLEAGDEAEDPEQLEPPSEAEAAEDPNEPVHGQLGQEEPAQITSVSNKNR</sequence>
<feature type="compositionally biased region" description="Polar residues" evidence="1">
    <location>
        <begin position="206"/>
        <end position="215"/>
    </location>
</feature>
<feature type="region of interest" description="Disordered" evidence="1">
    <location>
        <begin position="115"/>
        <end position="215"/>
    </location>
</feature>
<evidence type="ECO:0000256" key="1">
    <source>
        <dbReference type="SAM" id="MobiDB-lite"/>
    </source>
</evidence>
<dbReference type="GeneID" id="54347923"/>
<dbReference type="EMBL" id="ML978995">
    <property type="protein sequence ID" value="KAF1924230.1"/>
    <property type="molecule type" value="Genomic_DNA"/>
</dbReference>
<dbReference type="Proteomes" id="UP000800082">
    <property type="component" value="Unassembled WGS sequence"/>
</dbReference>
<feature type="compositionally biased region" description="Acidic residues" evidence="1">
    <location>
        <begin position="169"/>
        <end position="178"/>
    </location>
</feature>
<organism evidence="2 3">
    <name type="scientific">Didymella exigua CBS 183.55</name>
    <dbReference type="NCBI Taxonomy" id="1150837"/>
    <lineage>
        <taxon>Eukaryota</taxon>
        <taxon>Fungi</taxon>
        <taxon>Dikarya</taxon>
        <taxon>Ascomycota</taxon>
        <taxon>Pezizomycotina</taxon>
        <taxon>Dothideomycetes</taxon>
        <taxon>Pleosporomycetidae</taxon>
        <taxon>Pleosporales</taxon>
        <taxon>Pleosporineae</taxon>
        <taxon>Didymellaceae</taxon>
        <taxon>Didymella</taxon>
    </lineage>
</organism>
<dbReference type="RefSeq" id="XP_033444483.1">
    <property type="nucleotide sequence ID" value="XM_033590262.1"/>
</dbReference>
<reference evidence="2" key="1">
    <citation type="journal article" date="2020" name="Stud. Mycol.">
        <title>101 Dothideomycetes genomes: a test case for predicting lifestyles and emergence of pathogens.</title>
        <authorList>
            <person name="Haridas S."/>
            <person name="Albert R."/>
            <person name="Binder M."/>
            <person name="Bloem J."/>
            <person name="Labutti K."/>
            <person name="Salamov A."/>
            <person name="Andreopoulos B."/>
            <person name="Baker S."/>
            <person name="Barry K."/>
            <person name="Bills G."/>
            <person name="Bluhm B."/>
            <person name="Cannon C."/>
            <person name="Castanera R."/>
            <person name="Culley D."/>
            <person name="Daum C."/>
            <person name="Ezra D."/>
            <person name="Gonzalez J."/>
            <person name="Henrissat B."/>
            <person name="Kuo A."/>
            <person name="Liang C."/>
            <person name="Lipzen A."/>
            <person name="Lutzoni F."/>
            <person name="Magnuson J."/>
            <person name="Mondo S."/>
            <person name="Nolan M."/>
            <person name="Ohm R."/>
            <person name="Pangilinan J."/>
            <person name="Park H.-J."/>
            <person name="Ramirez L."/>
            <person name="Alfaro M."/>
            <person name="Sun H."/>
            <person name="Tritt A."/>
            <person name="Yoshinaga Y."/>
            <person name="Zwiers L.-H."/>
            <person name="Turgeon B."/>
            <person name="Goodwin S."/>
            <person name="Spatafora J."/>
            <person name="Crous P."/>
            <person name="Grigoriev I."/>
        </authorList>
    </citation>
    <scope>NUCLEOTIDE SEQUENCE</scope>
    <source>
        <strain evidence="2">CBS 183.55</strain>
    </source>
</reference>